<proteinExistence type="predicted"/>
<evidence type="ECO:0000313" key="1">
    <source>
        <dbReference type="EMBL" id="KAK7995774.1"/>
    </source>
</evidence>
<dbReference type="EMBL" id="JAQQWI010000022">
    <property type="protein sequence ID" value="KAK7995774.1"/>
    <property type="molecule type" value="Genomic_DNA"/>
</dbReference>
<gene>
    <name evidence="1" type="ORF">PG991_015241</name>
</gene>
<keyword evidence="2" id="KW-1185">Reference proteome</keyword>
<name>A0ABR1R136_9PEZI</name>
<organism evidence="1 2">
    <name type="scientific">Apiospora marii</name>
    <dbReference type="NCBI Taxonomy" id="335849"/>
    <lineage>
        <taxon>Eukaryota</taxon>
        <taxon>Fungi</taxon>
        <taxon>Dikarya</taxon>
        <taxon>Ascomycota</taxon>
        <taxon>Pezizomycotina</taxon>
        <taxon>Sordariomycetes</taxon>
        <taxon>Xylariomycetidae</taxon>
        <taxon>Amphisphaeriales</taxon>
        <taxon>Apiosporaceae</taxon>
        <taxon>Apiospora</taxon>
    </lineage>
</organism>
<evidence type="ECO:0000313" key="2">
    <source>
        <dbReference type="Proteomes" id="UP001396898"/>
    </source>
</evidence>
<reference evidence="1 2" key="1">
    <citation type="submission" date="2023-01" db="EMBL/GenBank/DDBJ databases">
        <title>Analysis of 21 Apiospora genomes using comparative genomics revels a genus with tremendous synthesis potential of carbohydrate active enzymes and secondary metabolites.</title>
        <authorList>
            <person name="Sorensen T."/>
        </authorList>
    </citation>
    <scope>NUCLEOTIDE SEQUENCE [LARGE SCALE GENOMIC DNA]</scope>
    <source>
        <strain evidence="1 2">CBS 20057</strain>
    </source>
</reference>
<accession>A0ABR1R136</accession>
<sequence length="547" mass="62533">MASSSSYFLRLPPELRNAIYREYVLVDGGYVFNARTEKLRKATAQGHGDANGAIDLSLMYTCRQVASEMKGVALGANLVTFKTLYRDDLRIRAGRYAGLIDQLDYLTAAAACLAYKICSSQVRALIVARYPWFEPYLDLAEATDTRPDRSIVPPFEATDWVARVDYRRQGSQIRCPSLVREAALFTLRTCLKREGLRDALEAEWRISMGFYIPIKVRQNMPDFLALTARHTHWTFPSQSDVDTLFELLHDEYSCTYGHMYDNDDCRTLTKGIRDLDMTLFVGGFKDAKYRFSAATAAIRFFDLFPGIHHDMRSILVHEDRDAVPCSASHGRGLVRFCMENPLLRIERRVDLWRNVFLDSMGPRIDERFVDLDDWLDEQHPTLRRKPTTRAIGRWVMEAAELDQMPPDCFRLTLDGGAPGPANGARAHIKRTRDTENLGTPPAMYFETGSSGFPDELSKIVAGTSVVRCLNFSPGFPHDVEEIIRARHGWTAKEWWDSAELMTRFPDRFTVPTFFNPVSPLPQWIELLMHNLLDYDSARQYAIDEGYL</sequence>
<protein>
    <submittedName>
        <fullName evidence="1">Uncharacterized protein</fullName>
    </submittedName>
</protein>
<comment type="caution">
    <text evidence="1">The sequence shown here is derived from an EMBL/GenBank/DDBJ whole genome shotgun (WGS) entry which is preliminary data.</text>
</comment>
<dbReference type="Proteomes" id="UP001396898">
    <property type="component" value="Unassembled WGS sequence"/>
</dbReference>